<dbReference type="InterPro" id="IPR011333">
    <property type="entry name" value="SKP1/BTB/POZ_sf"/>
</dbReference>
<accession>A0A3S3RLN0</accession>
<keyword evidence="9" id="KW-1185">Reference proteome</keyword>
<dbReference type="GO" id="GO:0006357">
    <property type="term" value="P:regulation of transcription by RNA polymerase II"/>
    <property type="evidence" value="ECO:0007669"/>
    <property type="project" value="TreeGrafter"/>
</dbReference>
<organism evidence="6 9">
    <name type="scientific">Dinothrombium tinctorium</name>
    <dbReference type="NCBI Taxonomy" id="1965070"/>
    <lineage>
        <taxon>Eukaryota</taxon>
        <taxon>Metazoa</taxon>
        <taxon>Ecdysozoa</taxon>
        <taxon>Arthropoda</taxon>
        <taxon>Chelicerata</taxon>
        <taxon>Arachnida</taxon>
        <taxon>Acari</taxon>
        <taxon>Acariformes</taxon>
        <taxon>Trombidiformes</taxon>
        <taxon>Prostigmata</taxon>
        <taxon>Anystina</taxon>
        <taxon>Parasitengona</taxon>
        <taxon>Trombidioidea</taxon>
        <taxon>Trombidiidae</taxon>
        <taxon>Dinothrombium</taxon>
    </lineage>
</organism>
<dbReference type="InterPro" id="IPR000210">
    <property type="entry name" value="BTB/POZ_dom"/>
</dbReference>
<dbReference type="PANTHER" id="PTHR23110:SF109">
    <property type="entry name" value="FI07618P-RELATED"/>
    <property type="match status" value="1"/>
</dbReference>
<dbReference type="SUPFAM" id="SSF57667">
    <property type="entry name" value="beta-beta-alpha zinc fingers"/>
    <property type="match status" value="1"/>
</dbReference>
<evidence type="ECO:0000259" key="5">
    <source>
        <dbReference type="PROSITE" id="PS50157"/>
    </source>
</evidence>
<feature type="compositionally biased region" description="Basic residues" evidence="3">
    <location>
        <begin position="142"/>
        <end position="151"/>
    </location>
</feature>
<dbReference type="Gene3D" id="3.30.710.10">
    <property type="entry name" value="Potassium Channel Kv1.1, Chain A"/>
    <property type="match status" value="1"/>
</dbReference>
<keyword evidence="2" id="KW-0862">Zinc</keyword>
<comment type="caution">
    <text evidence="6">The sequence shown here is derived from an EMBL/GenBank/DDBJ whole genome shotgun (WGS) entry which is preliminary data.</text>
</comment>
<evidence type="ECO:0000256" key="1">
    <source>
        <dbReference type="ARBA" id="ARBA00023242"/>
    </source>
</evidence>
<gene>
    <name evidence="6" type="ORF">B4U79_09284</name>
    <name evidence="8" type="ORF">B4U79_11111</name>
    <name evidence="7" type="ORF">B4U79_12712</name>
</gene>
<feature type="compositionally biased region" description="Polar residues" evidence="3">
    <location>
        <begin position="209"/>
        <end position="219"/>
    </location>
</feature>
<feature type="compositionally biased region" description="Acidic residues" evidence="3">
    <location>
        <begin position="193"/>
        <end position="207"/>
    </location>
</feature>
<feature type="region of interest" description="Disordered" evidence="3">
    <location>
        <begin position="122"/>
        <end position="234"/>
    </location>
</feature>
<dbReference type="EMBL" id="NCKU01004547">
    <property type="protein sequence ID" value="RWS05791.1"/>
    <property type="molecule type" value="Genomic_DNA"/>
</dbReference>
<dbReference type="GO" id="GO:0008270">
    <property type="term" value="F:zinc ion binding"/>
    <property type="evidence" value="ECO:0007669"/>
    <property type="project" value="UniProtKB-KW"/>
</dbReference>
<dbReference type="Proteomes" id="UP000285301">
    <property type="component" value="Unassembled WGS sequence"/>
</dbReference>
<dbReference type="InterPro" id="IPR013087">
    <property type="entry name" value="Znf_C2H2_type"/>
</dbReference>
<dbReference type="SMART" id="SM00355">
    <property type="entry name" value="ZnF_C2H2"/>
    <property type="match status" value="2"/>
</dbReference>
<dbReference type="GO" id="GO:0048666">
    <property type="term" value="P:neuron development"/>
    <property type="evidence" value="ECO:0007669"/>
    <property type="project" value="UniProtKB-ARBA"/>
</dbReference>
<dbReference type="Pfam" id="PF00651">
    <property type="entry name" value="BTB"/>
    <property type="match status" value="1"/>
</dbReference>
<dbReference type="PROSITE" id="PS50097">
    <property type="entry name" value="BTB"/>
    <property type="match status" value="1"/>
</dbReference>
<dbReference type="OrthoDB" id="10261408at2759"/>
<dbReference type="EMBL" id="NCKU01005080">
    <property type="protein sequence ID" value="RWS05041.1"/>
    <property type="molecule type" value="Genomic_DNA"/>
</dbReference>
<feature type="domain" description="BTB" evidence="4">
    <location>
        <begin position="36"/>
        <end position="104"/>
    </location>
</feature>
<feature type="compositionally biased region" description="Low complexity" evidence="3">
    <location>
        <begin position="371"/>
        <end position="383"/>
    </location>
</feature>
<dbReference type="PROSITE" id="PS50157">
    <property type="entry name" value="ZINC_FINGER_C2H2_2"/>
    <property type="match status" value="2"/>
</dbReference>
<feature type="compositionally biased region" description="Polar residues" evidence="3">
    <location>
        <begin position="347"/>
        <end position="362"/>
    </location>
</feature>
<evidence type="ECO:0000256" key="2">
    <source>
        <dbReference type="PROSITE-ProRule" id="PRU00042"/>
    </source>
</evidence>
<dbReference type="EMBL" id="NCKU01007146">
    <property type="protein sequence ID" value="RWS02859.1"/>
    <property type="molecule type" value="Genomic_DNA"/>
</dbReference>
<evidence type="ECO:0000259" key="4">
    <source>
        <dbReference type="PROSITE" id="PS50097"/>
    </source>
</evidence>
<dbReference type="GO" id="GO:0005634">
    <property type="term" value="C:nucleus"/>
    <property type="evidence" value="ECO:0007669"/>
    <property type="project" value="TreeGrafter"/>
</dbReference>
<name>A0A3S3RLN0_9ACAR</name>
<evidence type="ECO:0000313" key="9">
    <source>
        <dbReference type="Proteomes" id="UP000285301"/>
    </source>
</evidence>
<dbReference type="InterPro" id="IPR036236">
    <property type="entry name" value="Znf_C2H2_sf"/>
</dbReference>
<dbReference type="GO" id="GO:0003006">
    <property type="term" value="P:developmental process involved in reproduction"/>
    <property type="evidence" value="ECO:0007669"/>
    <property type="project" value="UniProtKB-ARBA"/>
</dbReference>
<evidence type="ECO:0000313" key="7">
    <source>
        <dbReference type="EMBL" id="RWS05041.1"/>
    </source>
</evidence>
<dbReference type="PANTHER" id="PTHR23110">
    <property type="entry name" value="BTB DOMAIN TRANSCRIPTION FACTOR"/>
    <property type="match status" value="1"/>
</dbReference>
<evidence type="ECO:0000313" key="8">
    <source>
        <dbReference type="EMBL" id="RWS05791.1"/>
    </source>
</evidence>
<feature type="compositionally biased region" description="Polar residues" evidence="3">
    <location>
        <begin position="301"/>
        <end position="323"/>
    </location>
</feature>
<feature type="region of interest" description="Disordered" evidence="3">
    <location>
        <begin position="347"/>
        <end position="388"/>
    </location>
</feature>
<dbReference type="SUPFAM" id="SSF54695">
    <property type="entry name" value="POZ domain"/>
    <property type="match status" value="1"/>
</dbReference>
<reference evidence="6" key="2">
    <citation type="submission" date="2018-11" db="EMBL/GenBank/DDBJ databases">
        <title>Trombidioid mite genomics.</title>
        <authorList>
            <person name="Dong X."/>
        </authorList>
    </citation>
    <scope>NUCLEOTIDE SEQUENCE</scope>
    <source>
        <strain evidence="6">UoL-WK</strain>
    </source>
</reference>
<dbReference type="InterPro" id="IPR051095">
    <property type="entry name" value="Dros_DevTransReg"/>
</dbReference>
<keyword evidence="2" id="KW-0863">Zinc-finger</keyword>
<dbReference type="Gene3D" id="3.30.160.60">
    <property type="entry name" value="Classic Zinc Finger"/>
    <property type="match status" value="1"/>
</dbReference>
<dbReference type="AlphaFoldDB" id="A0A3S3RLN0"/>
<protein>
    <submittedName>
        <fullName evidence="6">Protein tramtrack: beta isoform-like protein</fullName>
    </submittedName>
</protein>
<feature type="domain" description="C2H2-type" evidence="5">
    <location>
        <begin position="427"/>
        <end position="454"/>
    </location>
</feature>
<dbReference type="SMART" id="SM00225">
    <property type="entry name" value="BTB"/>
    <property type="match status" value="1"/>
</dbReference>
<dbReference type="PROSITE" id="PS00028">
    <property type="entry name" value="ZINC_FINGER_C2H2_1"/>
    <property type="match status" value="2"/>
</dbReference>
<dbReference type="GO" id="GO:0048513">
    <property type="term" value="P:animal organ development"/>
    <property type="evidence" value="ECO:0007669"/>
    <property type="project" value="UniProtKB-ARBA"/>
</dbReference>
<feature type="compositionally biased region" description="Low complexity" evidence="3">
    <location>
        <begin position="166"/>
        <end position="175"/>
    </location>
</feature>
<evidence type="ECO:0000313" key="6">
    <source>
        <dbReference type="EMBL" id="RWS02859.1"/>
    </source>
</evidence>
<feature type="region of interest" description="Disordered" evidence="3">
    <location>
        <begin position="301"/>
        <end position="326"/>
    </location>
</feature>
<evidence type="ECO:0000256" key="3">
    <source>
        <dbReference type="SAM" id="MobiDB-lite"/>
    </source>
</evidence>
<dbReference type="CDD" id="cd18315">
    <property type="entry name" value="BTB_POZ_BAB-like"/>
    <property type="match status" value="1"/>
</dbReference>
<feature type="domain" description="C2H2-type" evidence="5">
    <location>
        <begin position="398"/>
        <end position="425"/>
    </location>
</feature>
<keyword evidence="1" id="KW-0539">Nucleus</keyword>
<reference evidence="6 9" key="1">
    <citation type="journal article" date="2018" name="Gigascience">
        <title>Genomes of trombidid mites reveal novel predicted allergens and laterally-transferred genes associated with secondary metabolism.</title>
        <authorList>
            <person name="Dong X."/>
            <person name="Chaisiri K."/>
            <person name="Xia D."/>
            <person name="Armstrong S.D."/>
            <person name="Fang Y."/>
            <person name="Donnelly M.J."/>
            <person name="Kadowaki T."/>
            <person name="McGarry J.W."/>
            <person name="Darby A.C."/>
            <person name="Makepeace B.L."/>
        </authorList>
    </citation>
    <scope>NUCLEOTIDE SEQUENCE [LARGE SCALE GENOMIC DNA]</scope>
    <source>
        <strain evidence="6">UoL-WK</strain>
    </source>
</reference>
<sequence>MSSPSNEAQAYCLRRNNHSLDMVEELDKMYKEETMVDVTLSCDEGSIRAHRMVLSASSPYFRTVFAKLITHSFQYPIVIIKDMPYADLKAIIEFIYRGEVTVPQEQLPSVLKSAEALQVKGLSDSYHSKEGKSSNGHESGSRKRRKKRRKISRSESSSNGGGGGSSQQQQQEHQGTNSDDEVLSGKTARDSSEDISEEYSDEDDEVIDASTNITPVNQRQNEERPFSENNNTVEPEIEPSRLLEQTMITGDAQENGNSVPRFSSSVNVSNVQPIASVSSQDVKPLLFDESAAFTPQLTASSMSASLPPNEPQALQQQANSQNHLPPVTVPCTLSAFESSALSSIPGPSTISHIVSRPSQAAQENRERRKSTSSSSQKSSSLSRHSNHFQCHSSSRQRFHCHICHQGFTAKRNLQRHMQIHSYYRNKYECEICRKIFSWKHTLNNHKEKAHNIHV</sequence>
<proteinExistence type="predicted"/>
<dbReference type="STRING" id="1965070.A0A3S3RLN0"/>
<keyword evidence="2" id="KW-0479">Metal-binding</keyword>